<evidence type="ECO:0000313" key="2">
    <source>
        <dbReference type="EMBL" id="CAF4264946.1"/>
    </source>
</evidence>
<name>A0A815IYL7_9BILA</name>
<evidence type="ECO:0000313" key="1">
    <source>
        <dbReference type="EMBL" id="CAF1375157.1"/>
    </source>
</evidence>
<protein>
    <submittedName>
        <fullName evidence="1">Uncharacterized protein</fullName>
    </submittedName>
</protein>
<dbReference type="EMBL" id="CAJOBC010077991">
    <property type="protein sequence ID" value="CAF4264946.1"/>
    <property type="molecule type" value="Genomic_DNA"/>
</dbReference>
<organism evidence="1 3">
    <name type="scientific">Didymodactylos carnosus</name>
    <dbReference type="NCBI Taxonomy" id="1234261"/>
    <lineage>
        <taxon>Eukaryota</taxon>
        <taxon>Metazoa</taxon>
        <taxon>Spiralia</taxon>
        <taxon>Gnathifera</taxon>
        <taxon>Rotifera</taxon>
        <taxon>Eurotatoria</taxon>
        <taxon>Bdelloidea</taxon>
        <taxon>Philodinida</taxon>
        <taxon>Philodinidae</taxon>
        <taxon>Didymodactylos</taxon>
    </lineage>
</organism>
<dbReference type="OrthoDB" id="3176171at2759"/>
<gene>
    <name evidence="1" type="ORF">GPM918_LOCUS32052</name>
    <name evidence="2" type="ORF">SRO942_LOCUS32708</name>
</gene>
<dbReference type="Proteomes" id="UP000663829">
    <property type="component" value="Unassembled WGS sequence"/>
</dbReference>
<feature type="non-terminal residue" evidence="1">
    <location>
        <position position="1"/>
    </location>
</feature>
<dbReference type="AlphaFoldDB" id="A0A815IYL7"/>
<reference evidence="1" key="1">
    <citation type="submission" date="2021-02" db="EMBL/GenBank/DDBJ databases">
        <authorList>
            <person name="Nowell W R."/>
        </authorList>
    </citation>
    <scope>NUCLEOTIDE SEQUENCE</scope>
</reference>
<proteinExistence type="predicted"/>
<sequence>MKPVDPNLPVVITWAYAQKEVAKAKGYNTTTTNLTKEQEDTQEKVLNLLPVLSEVNAISEELNKYRAFEIVVMPTASWEAVNVKGSKVMIKMRNLLNQNAWFWDEVKFMNRNYIIK</sequence>
<dbReference type="EMBL" id="CAJNOQ010016132">
    <property type="protein sequence ID" value="CAF1375157.1"/>
    <property type="molecule type" value="Genomic_DNA"/>
</dbReference>
<evidence type="ECO:0000313" key="3">
    <source>
        <dbReference type="Proteomes" id="UP000663829"/>
    </source>
</evidence>
<keyword evidence="3" id="KW-1185">Reference proteome</keyword>
<comment type="caution">
    <text evidence="1">The sequence shown here is derived from an EMBL/GenBank/DDBJ whole genome shotgun (WGS) entry which is preliminary data.</text>
</comment>
<dbReference type="Proteomes" id="UP000681722">
    <property type="component" value="Unassembled WGS sequence"/>
</dbReference>
<accession>A0A815IYL7</accession>